<evidence type="ECO:0000313" key="2">
    <source>
        <dbReference type="Proteomes" id="UP000609064"/>
    </source>
</evidence>
<gene>
    <name evidence="1" type="ORF">GCM10011514_07440</name>
</gene>
<proteinExistence type="predicted"/>
<protein>
    <submittedName>
        <fullName evidence="1">Uncharacterized protein</fullName>
    </submittedName>
</protein>
<keyword evidence="2" id="KW-1185">Reference proteome</keyword>
<dbReference type="AlphaFoldDB" id="A0A916YIB7"/>
<comment type="caution">
    <text evidence="1">The sequence shown here is derived from an EMBL/GenBank/DDBJ whole genome shotgun (WGS) entry which is preliminary data.</text>
</comment>
<reference evidence="1" key="1">
    <citation type="journal article" date="2014" name="Int. J. Syst. Evol. Microbiol.">
        <title>Complete genome sequence of Corynebacterium casei LMG S-19264T (=DSM 44701T), isolated from a smear-ripened cheese.</title>
        <authorList>
            <consortium name="US DOE Joint Genome Institute (JGI-PGF)"/>
            <person name="Walter F."/>
            <person name="Albersmeier A."/>
            <person name="Kalinowski J."/>
            <person name="Ruckert C."/>
        </authorList>
    </citation>
    <scope>NUCLEOTIDE SEQUENCE</scope>
    <source>
        <strain evidence="1">CGMCC 1.15958</strain>
    </source>
</reference>
<dbReference type="Proteomes" id="UP000609064">
    <property type="component" value="Unassembled WGS sequence"/>
</dbReference>
<reference evidence="1" key="2">
    <citation type="submission" date="2020-09" db="EMBL/GenBank/DDBJ databases">
        <authorList>
            <person name="Sun Q."/>
            <person name="Zhou Y."/>
        </authorList>
    </citation>
    <scope>NUCLEOTIDE SEQUENCE</scope>
    <source>
        <strain evidence="1">CGMCC 1.15958</strain>
    </source>
</reference>
<name>A0A916YIB7_9BACT</name>
<organism evidence="1 2">
    <name type="scientific">Emticicia aquatilis</name>
    <dbReference type="NCBI Taxonomy" id="1537369"/>
    <lineage>
        <taxon>Bacteria</taxon>
        <taxon>Pseudomonadati</taxon>
        <taxon>Bacteroidota</taxon>
        <taxon>Cytophagia</taxon>
        <taxon>Cytophagales</taxon>
        <taxon>Leadbetterellaceae</taxon>
        <taxon>Emticicia</taxon>
    </lineage>
</organism>
<dbReference type="EMBL" id="BMKK01000001">
    <property type="protein sequence ID" value="GGD45957.1"/>
    <property type="molecule type" value="Genomic_DNA"/>
</dbReference>
<sequence>MRIVISQGSDKYLTARVTQKMSEVIKKDGVNARGKRGVLDDETGLFEGFDFNQNAIFGSVVYLKPEVSVNRQTGEVLAKMPAHNSRIVIAAPRGATHYRFFGCASNINFELSEFTTLDDESDFIEVGNAAVPETVLDVSLSDGQNQNLNLTSPIFVTVGVSFFQDVNGEKYPLKNGSYNAVKIAKVDTGV</sequence>
<evidence type="ECO:0000313" key="1">
    <source>
        <dbReference type="EMBL" id="GGD45957.1"/>
    </source>
</evidence>
<accession>A0A916YIB7</accession>